<dbReference type="SUPFAM" id="SSF46785">
    <property type="entry name" value="Winged helix' DNA-binding domain"/>
    <property type="match status" value="1"/>
</dbReference>
<reference evidence="5" key="1">
    <citation type="submission" date="2020-12" db="EMBL/GenBank/DDBJ databases">
        <title>Vagococcus allomyrinae sp. nov. and Enterococcus lavae sp. nov., isolated from the larvae of Allomyrina dichotoma.</title>
        <authorList>
            <person name="Lee S.D."/>
        </authorList>
    </citation>
    <scope>NUCLEOTIDE SEQUENCE</scope>
    <source>
        <strain evidence="5">BWB3-3</strain>
    </source>
</reference>
<evidence type="ECO:0000259" key="4">
    <source>
        <dbReference type="PROSITE" id="PS50995"/>
    </source>
</evidence>
<accession>A0A940SRD9</accession>
<keyword evidence="1" id="KW-0805">Transcription regulation</keyword>
<keyword evidence="2" id="KW-0238">DNA-binding</keyword>
<evidence type="ECO:0000313" key="6">
    <source>
        <dbReference type="Proteomes" id="UP000674938"/>
    </source>
</evidence>
<dbReference type="InterPro" id="IPR000835">
    <property type="entry name" value="HTH_MarR-typ"/>
</dbReference>
<dbReference type="Gene3D" id="1.10.10.10">
    <property type="entry name" value="Winged helix-like DNA-binding domain superfamily/Winged helix DNA-binding domain"/>
    <property type="match status" value="1"/>
</dbReference>
<dbReference type="PROSITE" id="PS50995">
    <property type="entry name" value="HTH_MARR_2"/>
    <property type="match status" value="1"/>
</dbReference>
<dbReference type="InterPro" id="IPR036390">
    <property type="entry name" value="WH_DNA-bd_sf"/>
</dbReference>
<evidence type="ECO:0000313" key="5">
    <source>
        <dbReference type="EMBL" id="MBP1040707.1"/>
    </source>
</evidence>
<dbReference type="Pfam" id="PF01047">
    <property type="entry name" value="MarR"/>
    <property type="match status" value="1"/>
</dbReference>
<comment type="caution">
    <text evidence="5">The sequence shown here is derived from an EMBL/GenBank/DDBJ whole genome shotgun (WGS) entry which is preliminary data.</text>
</comment>
<gene>
    <name evidence="5" type="ORF">I6N95_06800</name>
</gene>
<evidence type="ECO:0000256" key="3">
    <source>
        <dbReference type="ARBA" id="ARBA00023163"/>
    </source>
</evidence>
<name>A0A940SRD9_9ENTE</name>
<protein>
    <submittedName>
        <fullName evidence="5">MarR family transcriptional regulator</fullName>
    </submittedName>
</protein>
<dbReference type="PANTHER" id="PTHR35790:SF4">
    <property type="entry name" value="HTH-TYPE TRANSCRIPTIONAL REGULATOR PCHR"/>
    <property type="match status" value="1"/>
</dbReference>
<dbReference type="Proteomes" id="UP000674938">
    <property type="component" value="Unassembled WGS sequence"/>
</dbReference>
<dbReference type="InterPro" id="IPR036388">
    <property type="entry name" value="WH-like_DNA-bd_sf"/>
</dbReference>
<feature type="domain" description="HTH marR-type" evidence="4">
    <location>
        <begin position="10"/>
        <end position="149"/>
    </location>
</feature>
<evidence type="ECO:0000256" key="1">
    <source>
        <dbReference type="ARBA" id="ARBA00023015"/>
    </source>
</evidence>
<evidence type="ECO:0000256" key="2">
    <source>
        <dbReference type="ARBA" id="ARBA00023125"/>
    </source>
</evidence>
<dbReference type="GO" id="GO:0003677">
    <property type="term" value="F:DNA binding"/>
    <property type="evidence" value="ECO:0007669"/>
    <property type="project" value="UniProtKB-KW"/>
</dbReference>
<dbReference type="InterPro" id="IPR052067">
    <property type="entry name" value="Metal_resp_HTH_trans_reg"/>
</dbReference>
<keyword evidence="3" id="KW-0804">Transcription</keyword>
<keyword evidence="6" id="KW-1185">Reference proteome</keyword>
<organism evidence="5 6">
    <name type="scientific">Vagococcus allomyrinae</name>
    <dbReference type="NCBI Taxonomy" id="2794353"/>
    <lineage>
        <taxon>Bacteria</taxon>
        <taxon>Bacillati</taxon>
        <taxon>Bacillota</taxon>
        <taxon>Bacilli</taxon>
        <taxon>Lactobacillales</taxon>
        <taxon>Enterococcaceae</taxon>
        <taxon>Vagococcus</taxon>
    </lineage>
</organism>
<dbReference type="EMBL" id="JAEEGA010000003">
    <property type="protein sequence ID" value="MBP1040707.1"/>
    <property type="molecule type" value="Genomic_DNA"/>
</dbReference>
<dbReference type="SMART" id="SM00347">
    <property type="entry name" value="HTH_MARR"/>
    <property type="match status" value="1"/>
</dbReference>
<sequence length="155" mass="17697">MEVNTMATPQQTIVTSFVTLTEKIANSKTNVLDFGSPELTFYRGEIHTIKLIGDFPGIYCSELARKLGITRAVVHRTIGILQKRDFILKEPDADNKKRVRLFLTDSGQHAYHLHEEYHQQYDQQLVDYIDQLSPDQLEIIGGFLTHATDLIDNHA</sequence>
<dbReference type="PANTHER" id="PTHR35790">
    <property type="entry name" value="HTH-TYPE TRANSCRIPTIONAL REGULATOR PCHR"/>
    <property type="match status" value="1"/>
</dbReference>
<dbReference type="GO" id="GO:0003700">
    <property type="term" value="F:DNA-binding transcription factor activity"/>
    <property type="evidence" value="ECO:0007669"/>
    <property type="project" value="InterPro"/>
</dbReference>
<dbReference type="AlphaFoldDB" id="A0A940SRD9"/>
<proteinExistence type="predicted"/>